<dbReference type="AlphaFoldDB" id="A0AAV2AQI2"/>
<keyword evidence="2" id="KW-1185">Reference proteome</keyword>
<accession>A0AAV2AQI2</accession>
<dbReference type="EMBL" id="CAXIEN010000187">
    <property type="protein sequence ID" value="CAL1285048.1"/>
    <property type="molecule type" value="Genomic_DNA"/>
</dbReference>
<evidence type="ECO:0000313" key="1">
    <source>
        <dbReference type="EMBL" id="CAL1285048.1"/>
    </source>
</evidence>
<evidence type="ECO:0000313" key="2">
    <source>
        <dbReference type="Proteomes" id="UP001497382"/>
    </source>
</evidence>
<dbReference type="Proteomes" id="UP001497382">
    <property type="component" value="Unassembled WGS sequence"/>
</dbReference>
<gene>
    <name evidence="1" type="ORF">LARSCL_LOCUS13494</name>
</gene>
<comment type="caution">
    <text evidence="1">The sequence shown here is derived from an EMBL/GenBank/DDBJ whole genome shotgun (WGS) entry which is preliminary data.</text>
</comment>
<proteinExistence type="predicted"/>
<name>A0AAV2AQI2_9ARAC</name>
<sequence>MLATAFHGCHAVSGRAPLLQLLLIGNPTSTLVGDIEMSSNPGFDLPDGCIWKLVVIPTLHVMVWRS</sequence>
<reference evidence="1 2" key="1">
    <citation type="submission" date="2024-04" db="EMBL/GenBank/DDBJ databases">
        <authorList>
            <person name="Rising A."/>
            <person name="Reimegard J."/>
            <person name="Sonavane S."/>
            <person name="Akerstrom W."/>
            <person name="Nylinder S."/>
            <person name="Hedman E."/>
            <person name="Kallberg Y."/>
        </authorList>
    </citation>
    <scope>NUCLEOTIDE SEQUENCE [LARGE SCALE GENOMIC DNA]</scope>
</reference>
<protein>
    <submittedName>
        <fullName evidence="1">Uncharacterized protein</fullName>
    </submittedName>
</protein>
<organism evidence="1 2">
    <name type="scientific">Larinioides sclopetarius</name>
    <dbReference type="NCBI Taxonomy" id="280406"/>
    <lineage>
        <taxon>Eukaryota</taxon>
        <taxon>Metazoa</taxon>
        <taxon>Ecdysozoa</taxon>
        <taxon>Arthropoda</taxon>
        <taxon>Chelicerata</taxon>
        <taxon>Arachnida</taxon>
        <taxon>Araneae</taxon>
        <taxon>Araneomorphae</taxon>
        <taxon>Entelegynae</taxon>
        <taxon>Araneoidea</taxon>
        <taxon>Araneidae</taxon>
        <taxon>Larinioides</taxon>
    </lineage>
</organism>